<evidence type="ECO:0000256" key="2">
    <source>
        <dbReference type="ARBA" id="ARBA00009450"/>
    </source>
</evidence>
<dbReference type="InterPro" id="IPR003715">
    <property type="entry name" value="Poly_export_N"/>
</dbReference>
<keyword evidence="11" id="KW-0472">Membrane</keyword>
<evidence type="ECO:0000313" key="17">
    <source>
        <dbReference type="EMBL" id="MEJ8815329.1"/>
    </source>
</evidence>
<dbReference type="Pfam" id="PF22461">
    <property type="entry name" value="SLBB_2"/>
    <property type="match status" value="2"/>
</dbReference>
<dbReference type="PANTHER" id="PTHR33619">
    <property type="entry name" value="POLYSACCHARIDE EXPORT PROTEIN GFCE-RELATED"/>
    <property type="match status" value="1"/>
</dbReference>
<dbReference type="Gene3D" id="3.10.560.10">
    <property type="entry name" value="Outer membrane lipoprotein wza domain like"/>
    <property type="match status" value="2"/>
</dbReference>
<dbReference type="EMBL" id="JBBKZU010000019">
    <property type="protein sequence ID" value="MEJ8815329.1"/>
    <property type="molecule type" value="Genomic_DNA"/>
</dbReference>
<keyword evidence="3" id="KW-0813">Transport</keyword>
<evidence type="ECO:0000256" key="5">
    <source>
        <dbReference type="ARBA" id="ARBA00022597"/>
    </source>
</evidence>
<evidence type="ECO:0000256" key="9">
    <source>
        <dbReference type="ARBA" id="ARBA00023065"/>
    </source>
</evidence>
<reference evidence="17 18" key="1">
    <citation type="submission" date="2024-03" db="EMBL/GenBank/DDBJ databases">
        <title>Novel species of the genus Variovorax.</title>
        <authorList>
            <person name="Liu Q."/>
            <person name="Xin Y.-H."/>
        </authorList>
    </citation>
    <scope>NUCLEOTIDE SEQUENCE [LARGE SCALE GENOMIC DNA]</scope>
    <source>
        <strain evidence="17 18">KACC 18899</strain>
    </source>
</reference>
<keyword evidence="12" id="KW-0564">Palmitate</keyword>
<sequence>MAAAVLLVQGCAPLGPGFTSASGDAAKAVSPSGFSTNEIDPPPAGAITEITPELIHAQRAATAQTTVGPEVRKLIGNIGPYRIGPGDVLGILVLDHPEIVYSTPPSSGGGDVGSVSAAPGYIVSTTGQLSFPYAGTLNVNGMTIEEVEQALVKRLSRVFRDPQLSVRVNSFRSKRAYLEGEVRAPGVIVFSDIPMTLAEALNRAGGLTANGDRSAVDLTRDGKMMQLNLVAMADAGIDPSRIPLKPGDMLYIRGRDENKVAVFGEVNNQLGVPMRNGRLSLSDALVEAGGVNLNTANPLQIFVIRNEPTGGQSIFHLDAKTPTAIAMADGFALRAKDVVYVDPVQLVRWNRVLNLILPTATTWTSYRGVVRPGTNQ</sequence>
<comment type="similarity">
    <text evidence="2">Belongs to the BexD/CtrA/VexA family.</text>
</comment>
<evidence type="ECO:0000256" key="13">
    <source>
        <dbReference type="ARBA" id="ARBA00023237"/>
    </source>
</evidence>
<proteinExistence type="inferred from homology"/>
<keyword evidence="10" id="KW-0626">Porin</keyword>
<evidence type="ECO:0000256" key="7">
    <source>
        <dbReference type="ARBA" id="ARBA00022729"/>
    </source>
</evidence>
<dbReference type="RefSeq" id="WP_340360543.1">
    <property type="nucleotide sequence ID" value="NZ_JBBKZU010000019.1"/>
</dbReference>
<name>A0ABU8VR03_9BURK</name>
<keyword evidence="9" id="KW-0406">Ion transport</keyword>
<keyword evidence="13" id="KW-0998">Cell outer membrane</keyword>
<evidence type="ECO:0000259" key="15">
    <source>
        <dbReference type="Pfam" id="PF02563"/>
    </source>
</evidence>
<dbReference type="InterPro" id="IPR054765">
    <property type="entry name" value="SLBB_dom"/>
</dbReference>
<evidence type="ECO:0000256" key="11">
    <source>
        <dbReference type="ARBA" id="ARBA00023136"/>
    </source>
</evidence>
<comment type="subcellular location">
    <subcellularLocation>
        <location evidence="1">Cell outer membrane</location>
        <topology evidence="1">Multi-pass membrane protein</topology>
    </subcellularLocation>
</comment>
<evidence type="ECO:0000256" key="14">
    <source>
        <dbReference type="ARBA" id="ARBA00023288"/>
    </source>
</evidence>
<feature type="domain" description="Polysaccharide export protein N-terminal" evidence="15">
    <location>
        <begin position="80"/>
        <end position="168"/>
    </location>
</feature>
<keyword evidence="8" id="KW-0625">Polysaccharide transport</keyword>
<keyword evidence="5" id="KW-0762">Sugar transport</keyword>
<gene>
    <name evidence="17" type="ORF">WKW77_29995</name>
</gene>
<evidence type="ECO:0000256" key="12">
    <source>
        <dbReference type="ARBA" id="ARBA00023139"/>
    </source>
</evidence>
<comment type="caution">
    <text evidence="17">The sequence shown here is derived from an EMBL/GenBank/DDBJ whole genome shotgun (WGS) entry which is preliminary data.</text>
</comment>
<dbReference type="Pfam" id="PF02563">
    <property type="entry name" value="Poly_export"/>
    <property type="match status" value="1"/>
</dbReference>
<dbReference type="Gene3D" id="3.30.1950.10">
    <property type="entry name" value="wza like domain"/>
    <property type="match status" value="1"/>
</dbReference>
<dbReference type="PANTHER" id="PTHR33619:SF3">
    <property type="entry name" value="POLYSACCHARIDE EXPORT PROTEIN GFCE-RELATED"/>
    <property type="match status" value="1"/>
</dbReference>
<evidence type="ECO:0000256" key="1">
    <source>
        <dbReference type="ARBA" id="ARBA00004571"/>
    </source>
</evidence>
<keyword evidence="18" id="KW-1185">Reference proteome</keyword>
<feature type="domain" description="SLBB" evidence="16">
    <location>
        <begin position="174"/>
        <end position="252"/>
    </location>
</feature>
<evidence type="ECO:0000256" key="4">
    <source>
        <dbReference type="ARBA" id="ARBA00022452"/>
    </source>
</evidence>
<evidence type="ECO:0000259" key="16">
    <source>
        <dbReference type="Pfam" id="PF22461"/>
    </source>
</evidence>
<evidence type="ECO:0000256" key="3">
    <source>
        <dbReference type="ARBA" id="ARBA00022448"/>
    </source>
</evidence>
<protein>
    <submittedName>
        <fullName evidence="17">Polysaccharide biosynthesis/export family protein</fullName>
    </submittedName>
</protein>
<evidence type="ECO:0000256" key="10">
    <source>
        <dbReference type="ARBA" id="ARBA00023114"/>
    </source>
</evidence>
<organism evidence="17 18">
    <name type="scientific">Variovorax ureilyticus</name>
    <dbReference type="NCBI Taxonomy" id="1836198"/>
    <lineage>
        <taxon>Bacteria</taxon>
        <taxon>Pseudomonadati</taxon>
        <taxon>Pseudomonadota</taxon>
        <taxon>Betaproteobacteria</taxon>
        <taxon>Burkholderiales</taxon>
        <taxon>Comamonadaceae</taxon>
        <taxon>Variovorax</taxon>
    </lineage>
</organism>
<evidence type="ECO:0000313" key="18">
    <source>
        <dbReference type="Proteomes" id="UP001365846"/>
    </source>
</evidence>
<evidence type="ECO:0000256" key="6">
    <source>
        <dbReference type="ARBA" id="ARBA00022692"/>
    </source>
</evidence>
<keyword evidence="14" id="KW-0449">Lipoprotein</keyword>
<keyword evidence="7" id="KW-0732">Signal</keyword>
<feature type="domain" description="SLBB" evidence="16">
    <location>
        <begin position="259"/>
        <end position="341"/>
    </location>
</feature>
<keyword evidence="4" id="KW-1134">Transmembrane beta strand</keyword>
<evidence type="ECO:0000256" key="8">
    <source>
        <dbReference type="ARBA" id="ARBA00023047"/>
    </source>
</evidence>
<dbReference type="Proteomes" id="UP001365846">
    <property type="component" value="Unassembled WGS sequence"/>
</dbReference>
<keyword evidence="6" id="KW-0812">Transmembrane</keyword>
<accession>A0ABU8VR03</accession>
<dbReference type="InterPro" id="IPR049712">
    <property type="entry name" value="Poly_export"/>
</dbReference>